<dbReference type="SUPFAM" id="SSF52283">
    <property type="entry name" value="Formate/glycerate dehydrogenase catalytic domain-like"/>
    <property type="match status" value="1"/>
</dbReference>
<comment type="similarity">
    <text evidence="1 5">Belongs to the D-isomer specific 2-hydroxyacid dehydrogenase family.</text>
</comment>
<dbReference type="PROSITE" id="PS00671">
    <property type="entry name" value="D_2_HYDROXYACID_DH_3"/>
    <property type="match status" value="1"/>
</dbReference>
<feature type="domain" description="D-isomer specific 2-hydroxyacid dehydrogenase catalytic" evidence="6">
    <location>
        <begin position="38"/>
        <end position="322"/>
    </location>
</feature>
<dbReference type="Proteomes" id="UP000613840">
    <property type="component" value="Unassembled WGS sequence"/>
</dbReference>
<evidence type="ECO:0000313" key="9">
    <source>
        <dbReference type="Proteomes" id="UP000613840"/>
    </source>
</evidence>
<dbReference type="FunFam" id="3.40.50.720:FF:000203">
    <property type="entry name" value="D-3-phosphoglycerate dehydrogenase (SerA)"/>
    <property type="match status" value="1"/>
</dbReference>
<comment type="caution">
    <text evidence="8">The sequence shown here is derived from an EMBL/GenBank/DDBJ whole genome shotgun (WGS) entry which is preliminary data.</text>
</comment>
<dbReference type="Pfam" id="PF02826">
    <property type="entry name" value="2-Hacid_dh_C"/>
    <property type="match status" value="1"/>
</dbReference>
<reference evidence="8" key="2">
    <citation type="submission" date="2020-09" db="EMBL/GenBank/DDBJ databases">
        <authorList>
            <person name="Sun Q."/>
            <person name="Zhou Y."/>
        </authorList>
    </citation>
    <scope>NUCLEOTIDE SEQUENCE</scope>
    <source>
        <strain evidence="8">CGMCC 4.7306</strain>
    </source>
</reference>
<evidence type="ECO:0000256" key="3">
    <source>
        <dbReference type="ARBA" id="ARBA00023002"/>
    </source>
</evidence>
<dbReference type="InterPro" id="IPR006140">
    <property type="entry name" value="D-isomer_DH_NAD-bd"/>
</dbReference>
<dbReference type="SUPFAM" id="SSF51735">
    <property type="entry name" value="NAD(P)-binding Rossmann-fold domains"/>
    <property type="match status" value="1"/>
</dbReference>
<sequence length="324" mass="34884">MVNQMPTTLGPLRVVVMDDYQQVIAGYADWAALGPDTEVIFLQDHLEGPRLIAALAGADVVVAVRERTALPVQVLDQLPDLKLIVTAGMWNAAIDVDAARDRGIELCGTGGVPHSAAELTWALILACARHIPAEDALIRSGGWQSTVGIDLEGHTLGVIGLGRLGTRVATIGLAFGMRVVAWSPNLDHDHARSLGITPVTKQQLLVGSDIVTLHLKLSDRSRNTLTADDLRSMKRTAYLINSSRGPLIEEAALVQALSQGRIAGAGLDVYDVEPLPTDHPLRTVRNTVLAPHLGYVTADTYRRFFADAVDDILAWRSGSPVRRL</sequence>
<evidence type="ECO:0000256" key="4">
    <source>
        <dbReference type="ARBA" id="ARBA00023027"/>
    </source>
</evidence>
<dbReference type="GO" id="GO:0008652">
    <property type="term" value="P:amino acid biosynthetic process"/>
    <property type="evidence" value="ECO:0007669"/>
    <property type="project" value="UniProtKB-KW"/>
</dbReference>
<dbReference type="InterPro" id="IPR050857">
    <property type="entry name" value="D-2-hydroxyacid_DH"/>
</dbReference>
<dbReference type="PROSITE" id="PS00065">
    <property type="entry name" value="D_2_HYDROXYACID_DH_1"/>
    <property type="match status" value="1"/>
</dbReference>
<dbReference type="InterPro" id="IPR029752">
    <property type="entry name" value="D-isomer_DH_CS1"/>
</dbReference>
<dbReference type="Gene3D" id="3.40.50.720">
    <property type="entry name" value="NAD(P)-binding Rossmann-like Domain"/>
    <property type="match status" value="2"/>
</dbReference>
<dbReference type="InterPro" id="IPR006139">
    <property type="entry name" value="D-isomer_2_OHA_DH_cat_dom"/>
</dbReference>
<dbReference type="PANTHER" id="PTHR42789">
    <property type="entry name" value="D-ISOMER SPECIFIC 2-HYDROXYACID DEHYDROGENASE FAMILY PROTEIN (AFU_ORTHOLOGUE AFUA_6G10090)"/>
    <property type="match status" value="1"/>
</dbReference>
<dbReference type="GO" id="GO:0016616">
    <property type="term" value="F:oxidoreductase activity, acting on the CH-OH group of donors, NAD or NADP as acceptor"/>
    <property type="evidence" value="ECO:0007669"/>
    <property type="project" value="InterPro"/>
</dbReference>
<reference evidence="8" key="1">
    <citation type="journal article" date="2014" name="Int. J. Syst. Evol. Microbiol.">
        <title>Complete genome sequence of Corynebacterium casei LMG S-19264T (=DSM 44701T), isolated from a smear-ripened cheese.</title>
        <authorList>
            <consortium name="US DOE Joint Genome Institute (JGI-PGF)"/>
            <person name="Walter F."/>
            <person name="Albersmeier A."/>
            <person name="Kalinowski J."/>
            <person name="Ruckert C."/>
        </authorList>
    </citation>
    <scope>NUCLEOTIDE SEQUENCE</scope>
    <source>
        <strain evidence="8">CGMCC 4.7306</strain>
    </source>
</reference>
<keyword evidence="3 5" id="KW-0560">Oxidoreductase</keyword>
<accession>A0A917S2R5</accession>
<evidence type="ECO:0000256" key="1">
    <source>
        <dbReference type="ARBA" id="ARBA00005854"/>
    </source>
</evidence>
<keyword evidence="4" id="KW-0520">NAD</keyword>
<dbReference type="EMBL" id="BMMZ01000002">
    <property type="protein sequence ID" value="GGL53665.1"/>
    <property type="molecule type" value="Genomic_DNA"/>
</dbReference>
<dbReference type="Pfam" id="PF00389">
    <property type="entry name" value="2-Hacid_dh"/>
    <property type="match status" value="1"/>
</dbReference>
<keyword evidence="2" id="KW-0028">Amino-acid biosynthesis</keyword>
<evidence type="ECO:0000256" key="2">
    <source>
        <dbReference type="ARBA" id="ARBA00022605"/>
    </source>
</evidence>
<dbReference type="InterPro" id="IPR029753">
    <property type="entry name" value="D-isomer_DH_CS"/>
</dbReference>
<evidence type="ECO:0000259" key="6">
    <source>
        <dbReference type="Pfam" id="PF00389"/>
    </source>
</evidence>
<dbReference type="CDD" id="cd12169">
    <property type="entry name" value="PGDH_like_1"/>
    <property type="match status" value="1"/>
</dbReference>
<feature type="domain" description="D-isomer specific 2-hydroxyacid dehydrogenase NAD-binding" evidence="7">
    <location>
        <begin position="122"/>
        <end position="294"/>
    </location>
</feature>
<dbReference type="AlphaFoldDB" id="A0A917S2R5"/>
<dbReference type="InterPro" id="IPR036291">
    <property type="entry name" value="NAD(P)-bd_dom_sf"/>
</dbReference>
<keyword evidence="9" id="KW-1185">Reference proteome</keyword>
<protein>
    <submittedName>
        <fullName evidence="8">2-hydroxyacid dehydrogenase</fullName>
    </submittedName>
</protein>
<organism evidence="8 9">
    <name type="scientific">Microlunatus endophyticus</name>
    <dbReference type="NCBI Taxonomy" id="1716077"/>
    <lineage>
        <taxon>Bacteria</taxon>
        <taxon>Bacillati</taxon>
        <taxon>Actinomycetota</taxon>
        <taxon>Actinomycetes</taxon>
        <taxon>Propionibacteriales</taxon>
        <taxon>Propionibacteriaceae</taxon>
        <taxon>Microlunatus</taxon>
    </lineage>
</organism>
<evidence type="ECO:0000259" key="7">
    <source>
        <dbReference type="Pfam" id="PF02826"/>
    </source>
</evidence>
<dbReference type="PANTHER" id="PTHR42789:SF1">
    <property type="entry name" value="D-ISOMER SPECIFIC 2-HYDROXYACID DEHYDROGENASE FAMILY PROTEIN (AFU_ORTHOLOGUE AFUA_6G10090)"/>
    <property type="match status" value="1"/>
</dbReference>
<proteinExistence type="inferred from homology"/>
<name>A0A917S2R5_9ACTN</name>
<evidence type="ECO:0000313" key="8">
    <source>
        <dbReference type="EMBL" id="GGL53665.1"/>
    </source>
</evidence>
<dbReference type="GO" id="GO:0051287">
    <property type="term" value="F:NAD binding"/>
    <property type="evidence" value="ECO:0007669"/>
    <property type="project" value="InterPro"/>
</dbReference>
<evidence type="ECO:0000256" key="5">
    <source>
        <dbReference type="RuleBase" id="RU003719"/>
    </source>
</evidence>
<gene>
    <name evidence="8" type="ORF">GCM10011575_10110</name>
</gene>